<evidence type="ECO:0000313" key="16">
    <source>
        <dbReference type="RefSeq" id="XP_072823824.1"/>
    </source>
</evidence>
<dbReference type="RefSeq" id="XP_072823825.1">
    <property type="nucleotide sequence ID" value="XM_072967724.1"/>
</dbReference>
<gene>
    <name evidence="14 15 16 17 18" type="primary">ADAT1</name>
</gene>
<evidence type="ECO:0000313" key="15">
    <source>
        <dbReference type="RefSeq" id="XP_072823823.1"/>
    </source>
</evidence>
<dbReference type="Pfam" id="PF02137">
    <property type="entry name" value="A_deamin"/>
    <property type="match status" value="1"/>
</dbReference>
<dbReference type="RefSeq" id="XP_072823827.1">
    <property type="nucleotide sequence ID" value="XM_072967726.1"/>
</dbReference>
<evidence type="ECO:0000256" key="3">
    <source>
        <dbReference type="ARBA" id="ARBA00022801"/>
    </source>
</evidence>
<dbReference type="InterPro" id="IPR002466">
    <property type="entry name" value="A_deamin"/>
</dbReference>
<organism evidence="13 17">
    <name type="scientific">Vicugna pacos</name>
    <name type="common">Alpaca</name>
    <name type="synonym">Lama pacos</name>
    <dbReference type="NCBI Taxonomy" id="30538"/>
    <lineage>
        <taxon>Eukaryota</taxon>
        <taxon>Metazoa</taxon>
        <taxon>Chordata</taxon>
        <taxon>Craniata</taxon>
        <taxon>Vertebrata</taxon>
        <taxon>Euteleostomi</taxon>
        <taxon>Mammalia</taxon>
        <taxon>Eutheria</taxon>
        <taxon>Laurasiatheria</taxon>
        <taxon>Artiodactyla</taxon>
        <taxon>Tylopoda</taxon>
        <taxon>Camelidae</taxon>
        <taxon>Vicugna</taxon>
    </lineage>
</organism>
<evidence type="ECO:0000313" key="13">
    <source>
        <dbReference type="Proteomes" id="UP001652581"/>
    </source>
</evidence>
<feature type="domain" description="A to I editase" evidence="12">
    <location>
        <begin position="63"/>
        <end position="440"/>
    </location>
</feature>
<comment type="function">
    <text evidence="6">Specifically deaminates adenosine-37 to inosine in tRNA-Ala.</text>
</comment>
<evidence type="ECO:0000256" key="10">
    <source>
        <dbReference type="ARBA" id="ARBA00041760"/>
    </source>
</evidence>
<evidence type="ECO:0000256" key="6">
    <source>
        <dbReference type="ARBA" id="ARBA00037784"/>
    </source>
</evidence>
<dbReference type="Proteomes" id="UP001652581">
    <property type="component" value="Chromosome 9"/>
</dbReference>
<name>A0ABM5DSE0_VICPA</name>
<dbReference type="RefSeq" id="XP_072823822.1">
    <property type="nucleotide sequence ID" value="XM_072967721.1"/>
</dbReference>
<evidence type="ECO:0000256" key="5">
    <source>
        <dbReference type="ARBA" id="ARBA00037026"/>
    </source>
</evidence>
<comment type="similarity">
    <text evidence="7">Belongs to the ADAT1 family.</text>
</comment>
<evidence type="ECO:0000313" key="14">
    <source>
        <dbReference type="RefSeq" id="XP_072823822.1"/>
    </source>
</evidence>
<sequence length="548" mass="59076">MWTADEIARLCYEHYGSRLPKQGKPEANREWTLLAAVVKIQPATGQACDFPDGGVQVTKEVVSMGTGTKCIGQSKMRKNGDILNDSHAEVIARRSFQRYLLHQLRLAATLKEDSIFVPGTQRGLWKLRPDLLFVFFSSHTPCGDASIIPMLEFEDQPCCPVSRDWANNPSVEASGYLEAPEGKRKCEDLDSPVIKKISLEPGTSDCVAHHRSFGNQEGDSNPPKVNSSNLTAEELAAVTGVAPGGAKVVDVYRTGAKCVPGEAGDSGKPGAAYHQVGLLRVKPGRGDRTCSMSCSDKLARWNVLGCQGALLMHFLEEPVYLSAVVIGKCPYSQEAMQRALTGRCQNVSALPKGFGVQEVKIQQSDLLFEHGRYAMQAKKADSPGRLVPCGAAISWSAVPEQPLDVTANGFPQGTTKKGIGRLQARSRISKIELFRSFQKLLSSISEDKWPDSLSTSVTAGLRNHLAAGETKLWGDGVAAPSPLAPDSSLTCADTGGWLSPALPLVKGVVKLMGSSLPSHGKNPPENEVNIEENKNLKMGKVLMLSFDL</sequence>
<dbReference type="EC" id="3.5.4.34" evidence="8"/>
<evidence type="ECO:0000256" key="4">
    <source>
        <dbReference type="ARBA" id="ARBA00022833"/>
    </source>
</evidence>
<accession>A0ABM5DSE0</accession>
<evidence type="ECO:0000256" key="11">
    <source>
        <dbReference type="ARBA" id="ARBA00047635"/>
    </source>
</evidence>
<keyword evidence="1" id="KW-0819">tRNA processing</keyword>
<evidence type="ECO:0000256" key="2">
    <source>
        <dbReference type="ARBA" id="ARBA00022723"/>
    </source>
</evidence>
<comment type="catalytic activity">
    <reaction evidence="11">
        <text>adenosine(37) in tRNA(Ala) + H2O + H(+) = inosine(37) in tRNA(Ala) + NH4(+)</text>
        <dbReference type="Rhea" id="RHEA:50968"/>
        <dbReference type="Rhea" id="RHEA-COMP:12855"/>
        <dbReference type="Rhea" id="RHEA-COMP:12856"/>
        <dbReference type="ChEBI" id="CHEBI:15377"/>
        <dbReference type="ChEBI" id="CHEBI:15378"/>
        <dbReference type="ChEBI" id="CHEBI:28938"/>
        <dbReference type="ChEBI" id="CHEBI:74411"/>
        <dbReference type="ChEBI" id="CHEBI:82852"/>
        <dbReference type="EC" id="3.5.4.34"/>
    </reaction>
</comment>
<evidence type="ECO:0000259" key="12">
    <source>
        <dbReference type="PROSITE" id="PS50141"/>
    </source>
</evidence>
<dbReference type="PANTHER" id="PTHR46516:SF1">
    <property type="entry name" value="TRNA-SPECIFIC ADENOSINE DEAMINASE 1"/>
    <property type="match status" value="1"/>
</dbReference>
<comment type="cofactor">
    <cofactor evidence="5">
        <name>1D-myo-inositol hexakisphosphate</name>
        <dbReference type="ChEBI" id="CHEBI:58130"/>
    </cofactor>
</comment>
<keyword evidence="3" id="KW-0378">Hydrolase</keyword>
<dbReference type="PROSITE" id="PS50141">
    <property type="entry name" value="A_DEAMIN_EDITASE"/>
    <property type="match status" value="1"/>
</dbReference>
<dbReference type="SMART" id="SM00552">
    <property type="entry name" value="ADEAMc"/>
    <property type="match status" value="1"/>
</dbReference>
<evidence type="ECO:0000313" key="18">
    <source>
        <dbReference type="RefSeq" id="XP_072823827.1"/>
    </source>
</evidence>
<protein>
    <recommendedName>
        <fullName evidence="9">tRNA-specific adenosine deaminase 1</fullName>
        <ecNumber evidence="8">3.5.4.34</ecNumber>
    </recommendedName>
    <alternativeName>
        <fullName evidence="10">tRNA-specific adenosine-37 deaminase</fullName>
    </alternativeName>
</protein>
<reference evidence="14 15" key="1">
    <citation type="submission" date="2025-05" db="UniProtKB">
        <authorList>
            <consortium name="RefSeq"/>
        </authorList>
    </citation>
    <scope>IDENTIFICATION</scope>
</reference>
<keyword evidence="2" id="KW-0479">Metal-binding</keyword>
<evidence type="ECO:0000256" key="1">
    <source>
        <dbReference type="ARBA" id="ARBA00022694"/>
    </source>
</evidence>
<dbReference type="PANTHER" id="PTHR46516">
    <property type="entry name" value="TRNA-SPECIFIC ADENOSINE DEAMINASE 1"/>
    <property type="match status" value="1"/>
</dbReference>
<dbReference type="RefSeq" id="XP_072823824.1">
    <property type="nucleotide sequence ID" value="XM_072967723.1"/>
</dbReference>
<proteinExistence type="inferred from homology"/>
<dbReference type="GeneID" id="102535506"/>
<keyword evidence="13" id="KW-1185">Reference proteome</keyword>
<dbReference type="RefSeq" id="XP_072823823.1">
    <property type="nucleotide sequence ID" value="XM_072967722.1"/>
</dbReference>
<evidence type="ECO:0000256" key="7">
    <source>
        <dbReference type="ARBA" id="ARBA00038326"/>
    </source>
</evidence>
<evidence type="ECO:0000313" key="17">
    <source>
        <dbReference type="RefSeq" id="XP_072823825.1"/>
    </source>
</evidence>
<evidence type="ECO:0000256" key="9">
    <source>
        <dbReference type="ARBA" id="ARBA00040502"/>
    </source>
</evidence>
<keyword evidence="4" id="KW-0862">Zinc</keyword>
<evidence type="ECO:0000256" key="8">
    <source>
        <dbReference type="ARBA" id="ARBA00038940"/>
    </source>
</evidence>